<keyword evidence="3 6" id="KW-0812">Transmembrane</keyword>
<keyword evidence="4 6" id="KW-1133">Transmembrane helix</keyword>
<protein>
    <submittedName>
        <fullName evidence="7">LPS export ABC transporter permease LptG</fullName>
    </submittedName>
</protein>
<feature type="transmembrane region" description="Helical" evidence="6">
    <location>
        <begin position="94"/>
        <end position="117"/>
    </location>
</feature>
<feature type="transmembrane region" description="Helical" evidence="6">
    <location>
        <begin position="7"/>
        <end position="30"/>
    </location>
</feature>
<proteinExistence type="predicted"/>
<organism evidence="7 8">
    <name type="scientific">Crenobacter oryzisoli</name>
    <dbReference type="NCBI Taxonomy" id="3056844"/>
    <lineage>
        <taxon>Bacteria</taxon>
        <taxon>Pseudomonadati</taxon>
        <taxon>Pseudomonadota</taxon>
        <taxon>Betaproteobacteria</taxon>
        <taxon>Neisseriales</taxon>
        <taxon>Neisseriaceae</taxon>
        <taxon>Crenobacter</taxon>
    </lineage>
</organism>
<keyword evidence="2" id="KW-1003">Cell membrane</keyword>
<evidence type="ECO:0000256" key="6">
    <source>
        <dbReference type="SAM" id="Phobius"/>
    </source>
</evidence>
<keyword evidence="8" id="KW-1185">Reference proteome</keyword>
<feature type="transmembrane region" description="Helical" evidence="6">
    <location>
        <begin position="274"/>
        <end position="292"/>
    </location>
</feature>
<feature type="transmembrane region" description="Helical" evidence="6">
    <location>
        <begin position="304"/>
        <end position="327"/>
    </location>
</feature>
<dbReference type="InterPro" id="IPR030923">
    <property type="entry name" value="LptG"/>
</dbReference>
<evidence type="ECO:0000256" key="4">
    <source>
        <dbReference type="ARBA" id="ARBA00022989"/>
    </source>
</evidence>
<dbReference type="RefSeq" id="WP_289831212.1">
    <property type="nucleotide sequence ID" value="NZ_JAUEDK010000036.1"/>
</dbReference>
<dbReference type="NCBIfam" id="TIGR04408">
    <property type="entry name" value="LptG_lptG"/>
    <property type="match status" value="1"/>
</dbReference>
<evidence type="ECO:0000256" key="5">
    <source>
        <dbReference type="ARBA" id="ARBA00023136"/>
    </source>
</evidence>
<reference evidence="7" key="1">
    <citation type="submission" date="2023-06" db="EMBL/GenBank/DDBJ databases">
        <authorList>
            <person name="Zhang S."/>
        </authorList>
    </citation>
    <scope>NUCLEOTIDE SEQUENCE</scope>
    <source>
        <strain evidence="7">SG2303</strain>
    </source>
</reference>
<accession>A0ABT7XRZ8</accession>
<dbReference type="Pfam" id="PF03739">
    <property type="entry name" value="LptF_LptG"/>
    <property type="match status" value="1"/>
</dbReference>
<dbReference type="EMBL" id="JAUEDK010000036">
    <property type="protein sequence ID" value="MDN0076560.1"/>
    <property type="molecule type" value="Genomic_DNA"/>
</dbReference>
<evidence type="ECO:0000256" key="1">
    <source>
        <dbReference type="ARBA" id="ARBA00004651"/>
    </source>
</evidence>
<evidence type="ECO:0000313" key="8">
    <source>
        <dbReference type="Proteomes" id="UP001168540"/>
    </source>
</evidence>
<gene>
    <name evidence="7" type="primary">lptG</name>
    <name evidence="7" type="ORF">QU481_16965</name>
</gene>
<dbReference type="InterPro" id="IPR005495">
    <property type="entry name" value="LptG/LptF_permease"/>
</dbReference>
<dbReference type="Proteomes" id="UP001168540">
    <property type="component" value="Unassembled WGS sequence"/>
</dbReference>
<sequence>MKLIRRYLIAQLSSATLFALIALLGLYAFFDVVKEIGSLGKGNYGFGSMLSYVSLLMPGHAYELMPLAVLIGGMVAMTQLATHSEYTIIRTSGVSLAQIAGTLVMFGVIFAVLTIVMGEFISPLAEQKAERMRLQATRSMVAQDFRSGIWVKDNNHLINVGEMLPDNTLLSVRIYQYDDNYHLVKSQQAERGHYNGKGHWTLTNLRETTIEPDRTIAKVYPTYDWNSVIQPDILNVLLVVPEQMSALNLMTYIHHLEMNKQKTQRYDIALWSKLFYPLACLSMALIALAFTPQQRRHGQLGVRLFLGICLGIGFHFTNRLFGFLGLLYDWNPIMSATLPTLTFLLAGVALIAKQERR</sequence>
<name>A0ABT7XRZ8_9NEIS</name>
<comment type="subcellular location">
    <subcellularLocation>
        <location evidence="1">Cell membrane</location>
        <topology evidence="1">Multi-pass membrane protein</topology>
    </subcellularLocation>
</comment>
<evidence type="ECO:0000256" key="3">
    <source>
        <dbReference type="ARBA" id="ARBA00022692"/>
    </source>
</evidence>
<comment type="caution">
    <text evidence="7">The sequence shown here is derived from an EMBL/GenBank/DDBJ whole genome shotgun (WGS) entry which is preliminary data.</text>
</comment>
<dbReference type="PANTHER" id="PTHR33529:SF2">
    <property type="entry name" value="LIPOPOLYSACCHARIDE EXPORT SYSTEM PERMEASE PROTEIN LPTG"/>
    <property type="match status" value="1"/>
</dbReference>
<dbReference type="PANTHER" id="PTHR33529">
    <property type="entry name" value="SLR0882 PROTEIN-RELATED"/>
    <property type="match status" value="1"/>
</dbReference>
<evidence type="ECO:0000313" key="7">
    <source>
        <dbReference type="EMBL" id="MDN0076560.1"/>
    </source>
</evidence>
<keyword evidence="5 6" id="KW-0472">Membrane</keyword>
<evidence type="ECO:0000256" key="2">
    <source>
        <dbReference type="ARBA" id="ARBA00022475"/>
    </source>
</evidence>
<feature type="transmembrane region" description="Helical" evidence="6">
    <location>
        <begin position="333"/>
        <end position="352"/>
    </location>
</feature>